<keyword evidence="8" id="KW-0067">ATP-binding</keyword>
<evidence type="ECO:0000256" key="3">
    <source>
        <dbReference type="ARBA" id="ARBA00012438"/>
    </source>
</evidence>
<evidence type="ECO:0000256" key="6">
    <source>
        <dbReference type="ARBA" id="ARBA00022741"/>
    </source>
</evidence>
<feature type="domain" description="HAMP" evidence="9">
    <location>
        <begin position="288"/>
        <end position="342"/>
    </location>
</feature>
<dbReference type="PANTHER" id="PTHR41523">
    <property type="entry name" value="TWO-COMPONENT SYSTEM SENSOR PROTEIN"/>
    <property type="match status" value="1"/>
</dbReference>
<proteinExistence type="predicted"/>
<evidence type="ECO:0000256" key="2">
    <source>
        <dbReference type="ARBA" id="ARBA00004370"/>
    </source>
</evidence>
<comment type="subcellular location">
    <subcellularLocation>
        <location evidence="2">Membrane</location>
    </subcellularLocation>
</comment>
<organism evidence="10 11">
    <name type="scientific">Cypionkella sinensis</name>
    <dbReference type="NCBI Taxonomy" id="1756043"/>
    <lineage>
        <taxon>Bacteria</taxon>
        <taxon>Pseudomonadati</taxon>
        <taxon>Pseudomonadota</taxon>
        <taxon>Alphaproteobacteria</taxon>
        <taxon>Rhodobacterales</taxon>
        <taxon>Paracoccaceae</taxon>
        <taxon>Cypionkella</taxon>
    </lineage>
</organism>
<comment type="catalytic activity">
    <reaction evidence="1">
        <text>ATP + protein L-histidine = ADP + protein N-phospho-L-histidine.</text>
        <dbReference type="EC" id="2.7.13.3"/>
    </reaction>
</comment>
<dbReference type="Gene3D" id="3.30.450.20">
    <property type="entry name" value="PAS domain"/>
    <property type="match status" value="1"/>
</dbReference>
<protein>
    <recommendedName>
        <fullName evidence="3">histidine kinase</fullName>
        <ecNumber evidence="3">2.7.13.3</ecNumber>
    </recommendedName>
</protein>
<evidence type="ECO:0000256" key="4">
    <source>
        <dbReference type="ARBA" id="ARBA00022553"/>
    </source>
</evidence>
<evidence type="ECO:0000256" key="1">
    <source>
        <dbReference type="ARBA" id="ARBA00000085"/>
    </source>
</evidence>
<gene>
    <name evidence="10" type="ORF">ACFOGH_18520</name>
</gene>
<keyword evidence="11" id="KW-1185">Reference proteome</keyword>
<name>A0ABV7J5Y3_9RHOB</name>
<evidence type="ECO:0000313" key="10">
    <source>
        <dbReference type="EMBL" id="MFC3183000.1"/>
    </source>
</evidence>
<dbReference type="InterPro" id="IPR036890">
    <property type="entry name" value="HATPase_C_sf"/>
</dbReference>
<evidence type="ECO:0000256" key="8">
    <source>
        <dbReference type="ARBA" id="ARBA00022840"/>
    </source>
</evidence>
<dbReference type="CDD" id="cd18773">
    <property type="entry name" value="PDC1_HK_sensor"/>
    <property type="match status" value="1"/>
</dbReference>
<keyword evidence="5 10" id="KW-0808">Transferase</keyword>
<dbReference type="PANTHER" id="PTHR41523:SF8">
    <property type="entry name" value="ETHYLENE RESPONSE SENSOR PROTEIN"/>
    <property type="match status" value="1"/>
</dbReference>
<evidence type="ECO:0000256" key="7">
    <source>
        <dbReference type="ARBA" id="ARBA00022777"/>
    </source>
</evidence>
<accession>A0ABV7J5Y3</accession>
<sequence length="554" mass="58931">MVAVAMLPLGLLGLVQSRAANDEAGQRANLAIMDETLRAATPQIRLILAAQVMASTLAKSVSVAEITEDTTRCRQLMAQVAAEEPALSLVSYVPLSGKLTCSSVGRDFDLSQSDGFLKVRDLLKPAFSVSAKGPVSGVSVLSVTHPVYDAAGVRVGFVALSMPHKSLGDAAIQHDVAEGHQPLALLTFDADGEVLTSSVGLQEAPQSLPVNTTLKGLAQGNARTFVAETVGGERRIFSVLPMADGLFLLGSWQRPSGITVLGQDIGPYVVPSLMWIAAMMVALLGAESLVARHMRRVVGAMTAFAGGDRKRVTLDLAKSPAEIKELGRAFSVMTETILRDEAELEDMLRQKEILLREVHHRTGNSLQLIASIMRIHIRQEKSVTVRMILEGLHDRVMALATVHMGLYETAGQKDVKMDALFSGVIRQISGLGKKASAKPHIATDFQPIQLIPDQAVPLALLLTELLAGMPQSEAQAGQVEVSLLLLDGGQRARLHIKGPASLGTAASDQPTPTAIGTQLVRGFAQQIGGAVTVANTKEVVDVTVDFPIREAFDV</sequence>
<dbReference type="InterPro" id="IPR011495">
    <property type="entry name" value="Sig_transdc_His_kin_sub2_dim/P"/>
</dbReference>
<dbReference type="GO" id="GO:0004673">
    <property type="term" value="F:protein histidine kinase activity"/>
    <property type="evidence" value="ECO:0007669"/>
    <property type="project" value="UniProtKB-EC"/>
</dbReference>
<dbReference type="Proteomes" id="UP001595547">
    <property type="component" value="Unassembled WGS sequence"/>
</dbReference>
<dbReference type="PROSITE" id="PS50885">
    <property type="entry name" value="HAMP"/>
    <property type="match status" value="1"/>
</dbReference>
<keyword evidence="4" id="KW-0597">Phosphoprotein</keyword>
<dbReference type="Pfam" id="PF07568">
    <property type="entry name" value="HisKA_2"/>
    <property type="match status" value="1"/>
</dbReference>
<keyword evidence="7 10" id="KW-0418">Kinase</keyword>
<reference evidence="11" key="1">
    <citation type="journal article" date="2019" name="Int. J. Syst. Evol. Microbiol.">
        <title>The Global Catalogue of Microorganisms (GCM) 10K type strain sequencing project: providing services to taxonomists for standard genome sequencing and annotation.</title>
        <authorList>
            <consortium name="The Broad Institute Genomics Platform"/>
            <consortium name="The Broad Institute Genome Sequencing Center for Infectious Disease"/>
            <person name="Wu L."/>
            <person name="Ma J."/>
        </authorList>
    </citation>
    <scope>NUCLEOTIDE SEQUENCE [LARGE SCALE GENOMIC DNA]</scope>
    <source>
        <strain evidence="11">KCTC 52039</strain>
    </source>
</reference>
<dbReference type="EMBL" id="JBHRTO010000002">
    <property type="protein sequence ID" value="MFC3183000.1"/>
    <property type="molecule type" value="Genomic_DNA"/>
</dbReference>
<evidence type="ECO:0000313" key="11">
    <source>
        <dbReference type="Proteomes" id="UP001595547"/>
    </source>
</evidence>
<dbReference type="EC" id="2.7.13.3" evidence="3"/>
<evidence type="ECO:0000259" key="9">
    <source>
        <dbReference type="PROSITE" id="PS50885"/>
    </source>
</evidence>
<keyword evidence="6" id="KW-0547">Nucleotide-binding</keyword>
<evidence type="ECO:0000256" key="5">
    <source>
        <dbReference type="ARBA" id="ARBA00022679"/>
    </source>
</evidence>
<dbReference type="Gene3D" id="3.30.565.10">
    <property type="entry name" value="Histidine kinase-like ATPase, C-terminal domain"/>
    <property type="match status" value="1"/>
</dbReference>
<dbReference type="RefSeq" id="WP_380074655.1">
    <property type="nucleotide sequence ID" value="NZ_JBHRTO010000002.1"/>
</dbReference>
<dbReference type="InterPro" id="IPR003660">
    <property type="entry name" value="HAMP_dom"/>
</dbReference>
<comment type="caution">
    <text evidence="10">The sequence shown here is derived from an EMBL/GenBank/DDBJ whole genome shotgun (WGS) entry which is preliminary data.</text>
</comment>